<dbReference type="GO" id="GO:0016149">
    <property type="term" value="F:translation release factor activity, codon specific"/>
    <property type="evidence" value="ECO:0007669"/>
    <property type="project" value="UniProtKB-UniRule"/>
</dbReference>
<dbReference type="Gene3D" id="6.10.140.1950">
    <property type="match status" value="1"/>
</dbReference>
<dbReference type="FunFam" id="3.30.70.1660:FF:000002">
    <property type="entry name" value="Peptide chain release factor 1"/>
    <property type="match status" value="1"/>
</dbReference>
<comment type="subcellular location">
    <subcellularLocation>
        <location evidence="2 7">Cytoplasm</location>
    </subcellularLocation>
</comment>
<dbReference type="SUPFAM" id="SSF75620">
    <property type="entry name" value="Release factor"/>
    <property type="match status" value="1"/>
</dbReference>
<comment type="similarity">
    <text evidence="3 7">Belongs to the prokaryotic/mitochondrial release factor family.</text>
</comment>
<dbReference type="InterPro" id="IPR045853">
    <property type="entry name" value="Pep_chain_release_fac_I_sf"/>
</dbReference>
<feature type="domain" description="Peptide chain release factor" evidence="9">
    <location>
        <begin position="64"/>
        <end position="179"/>
    </location>
</feature>
<dbReference type="PANTHER" id="PTHR43804:SF7">
    <property type="entry name" value="LD18447P"/>
    <property type="match status" value="1"/>
</dbReference>
<dbReference type="Pfam" id="PF03462">
    <property type="entry name" value="PCRF"/>
    <property type="match status" value="1"/>
</dbReference>
<dbReference type="SMART" id="SM00937">
    <property type="entry name" value="PCRF"/>
    <property type="match status" value="1"/>
</dbReference>
<sequence>MDLPQEIKKSQKRLHELSDQLSDTSVLGDPEKLRTVHEEFVEVQEVVQKGEAYLKTLSHLESAKSALAETNDVELRALAEQEIGSLTAKLPKLEEEITGLLVPPDPMDKKNIIVEIRAGAGGDESALFATQLLRMYTRYAERHGWNVKLISSSSNDLGGFKEVVCVIEGRNAYSRLKYESGVHRVQRVPETEKQGRVHTSTVTVAILPEVEELDVKLDPKDLKMEATTATGHGGQSVNTTYSAVRIVHIPTGLMVYCQEERSQKQNRERAMAILRARLYAYEKEKAHQERKEARREQIGTGDRSEKIRTYNFPQDRLTDHRIKQSYHNIQQKMDGDLDDLIDTLKVMERDQSLAKREEETEEETCP</sequence>
<dbReference type="Gene3D" id="3.30.160.20">
    <property type="match status" value="1"/>
</dbReference>
<dbReference type="InterPro" id="IPR005139">
    <property type="entry name" value="PCRF"/>
</dbReference>
<keyword evidence="5 7" id="KW-0963">Cytoplasm</keyword>
<evidence type="ECO:0000256" key="4">
    <source>
        <dbReference type="ARBA" id="ARBA00022481"/>
    </source>
</evidence>
<organism evidence="10 11">
    <name type="scientific">Candidatus Uhrbacteria bacterium GW2011_GWF2_46_218</name>
    <dbReference type="NCBI Taxonomy" id="1619001"/>
    <lineage>
        <taxon>Bacteria</taxon>
        <taxon>Candidatus Uhriibacteriota</taxon>
    </lineage>
</organism>
<evidence type="ECO:0000256" key="6">
    <source>
        <dbReference type="ARBA" id="ARBA00022917"/>
    </source>
</evidence>
<dbReference type="InterPro" id="IPR000352">
    <property type="entry name" value="Pep_chain_release_fac_I"/>
</dbReference>
<evidence type="ECO:0000256" key="2">
    <source>
        <dbReference type="ARBA" id="ARBA00004496"/>
    </source>
</evidence>
<evidence type="ECO:0000256" key="3">
    <source>
        <dbReference type="ARBA" id="ARBA00010835"/>
    </source>
</evidence>
<evidence type="ECO:0000256" key="8">
    <source>
        <dbReference type="NCBIfam" id="TIGR00019"/>
    </source>
</evidence>
<protein>
    <recommendedName>
        <fullName evidence="7 8">Peptide chain release factor 1</fullName>
        <shortName evidence="7">RF-1</shortName>
    </recommendedName>
</protein>
<dbReference type="FunFam" id="3.30.160.20:FF:000004">
    <property type="entry name" value="Peptide chain release factor 1"/>
    <property type="match status" value="1"/>
</dbReference>
<dbReference type="PATRIC" id="fig|1619001.3.peg.1033"/>
<comment type="caution">
    <text evidence="10">The sequence shown here is derived from an EMBL/GenBank/DDBJ whole genome shotgun (WGS) entry which is preliminary data.</text>
</comment>
<comment type="function">
    <text evidence="1 7">Peptide chain release factor 1 directs the termination of translation in response to the peptide chain termination codons UAG and UAA.</text>
</comment>
<dbReference type="InterPro" id="IPR004373">
    <property type="entry name" value="RF-1"/>
</dbReference>
<reference evidence="10 11" key="1">
    <citation type="journal article" date="2015" name="Nature">
        <title>rRNA introns, odd ribosomes, and small enigmatic genomes across a large radiation of phyla.</title>
        <authorList>
            <person name="Brown C.T."/>
            <person name="Hug L.A."/>
            <person name="Thomas B.C."/>
            <person name="Sharon I."/>
            <person name="Castelle C.J."/>
            <person name="Singh A."/>
            <person name="Wilkins M.J."/>
            <person name="Williams K.H."/>
            <person name="Banfield J.F."/>
        </authorList>
    </citation>
    <scope>NUCLEOTIDE SEQUENCE [LARGE SCALE GENOMIC DNA]</scope>
</reference>
<dbReference type="EMBL" id="LCMG01000035">
    <property type="protein sequence ID" value="KKU30774.1"/>
    <property type="molecule type" value="Genomic_DNA"/>
</dbReference>
<evidence type="ECO:0000256" key="1">
    <source>
        <dbReference type="ARBA" id="ARBA00002986"/>
    </source>
</evidence>
<accession>A0A0G1PDA7</accession>
<evidence type="ECO:0000313" key="11">
    <source>
        <dbReference type="Proteomes" id="UP000034705"/>
    </source>
</evidence>
<dbReference type="FunFam" id="3.30.70.1660:FF:000004">
    <property type="entry name" value="Peptide chain release factor 1"/>
    <property type="match status" value="1"/>
</dbReference>
<keyword evidence="6 7" id="KW-0648">Protein biosynthesis</keyword>
<dbReference type="Gene3D" id="3.30.70.1660">
    <property type="match status" value="2"/>
</dbReference>
<evidence type="ECO:0000313" key="10">
    <source>
        <dbReference type="EMBL" id="KKU30774.1"/>
    </source>
</evidence>
<evidence type="ECO:0000259" key="9">
    <source>
        <dbReference type="SMART" id="SM00937"/>
    </source>
</evidence>
<feature type="modified residue" description="N5-methylglutamine" evidence="7">
    <location>
        <position position="235"/>
    </location>
</feature>
<evidence type="ECO:0000256" key="7">
    <source>
        <dbReference type="HAMAP-Rule" id="MF_00093"/>
    </source>
</evidence>
<keyword evidence="4 7" id="KW-0488">Methylation</keyword>
<dbReference type="Pfam" id="PF00472">
    <property type="entry name" value="RF-1"/>
    <property type="match status" value="1"/>
</dbReference>
<dbReference type="NCBIfam" id="TIGR00019">
    <property type="entry name" value="prfA"/>
    <property type="match status" value="1"/>
</dbReference>
<proteinExistence type="inferred from homology"/>
<gene>
    <name evidence="7" type="primary">prfA</name>
    <name evidence="10" type="ORF">UX45_C0035G0013</name>
</gene>
<dbReference type="GO" id="GO:0005829">
    <property type="term" value="C:cytosol"/>
    <property type="evidence" value="ECO:0007669"/>
    <property type="project" value="UniProtKB-ARBA"/>
</dbReference>
<dbReference type="AlphaFoldDB" id="A0A0G1PDA7"/>
<comment type="PTM">
    <text evidence="7">Methylated by PrmC. Methylation increases the termination efficiency of RF1.</text>
</comment>
<evidence type="ECO:0000256" key="5">
    <source>
        <dbReference type="ARBA" id="ARBA00022490"/>
    </source>
</evidence>
<name>A0A0G1PDA7_9BACT</name>
<dbReference type="PANTHER" id="PTHR43804">
    <property type="entry name" value="LD18447P"/>
    <property type="match status" value="1"/>
</dbReference>
<dbReference type="HAMAP" id="MF_00093">
    <property type="entry name" value="Rel_fac_1"/>
    <property type="match status" value="1"/>
</dbReference>
<dbReference type="Proteomes" id="UP000034705">
    <property type="component" value="Unassembled WGS sequence"/>
</dbReference>
<dbReference type="NCBIfam" id="NF001859">
    <property type="entry name" value="PRK00591.1"/>
    <property type="match status" value="1"/>
</dbReference>
<dbReference type="InterPro" id="IPR050057">
    <property type="entry name" value="Prokaryotic/Mito_RF"/>
</dbReference>